<evidence type="ECO:0000256" key="11">
    <source>
        <dbReference type="SAM" id="MobiDB-lite"/>
    </source>
</evidence>
<dbReference type="InterPro" id="IPR012724">
    <property type="entry name" value="DnaJ"/>
</dbReference>
<dbReference type="Gene3D" id="2.60.260.20">
    <property type="entry name" value="Urease metallochaperone UreE, N-terminal domain"/>
    <property type="match status" value="2"/>
</dbReference>
<dbReference type="EMBL" id="KN847536">
    <property type="protein sequence ID" value="KIW05922.1"/>
    <property type="molecule type" value="Genomic_DNA"/>
</dbReference>
<feature type="domain" description="J" evidence="12">
    <location>
        <begin position="93"/>
        <end position="157"/>
    </location>
</feature>
<evidence type="ECO:0000259" key="13">
    <source>
        <dbReference type="PROSITE" id="PS51188"/>
    </source>
</evidence>
<dbReference type="GO" id="GO:0009408">
    <property type="term" value="P:response to heat"/>
    <property type="evidence" value="ECO:0007669"/>
    <property type="project" value="InterPro"/>
</dbReference>
<dbReference type="FunFam" id="2.10.230.10:FF:000001">
    <property type="entry name" value="DnaJ subfamily A member 2"/>
    <property type="match status" value="1"/>
</dbReference>
<dbReference type="AlphaFoldDB" id="A0A0D1YZ05"/>
<dbReference type="InParanoid" id="A0A0D1YZ05"/>
<dbReference type="SMART" id="SM00271">
    <property type="entry name" value="DnaJ"/>
    <property type="match status" value="1"/>
</dbReference>
<dbReference type="FunFam" id="2.60.260.20:FF:000005">
    <property type="entry name" value="Chaperone protein dnaJ 1, mitochondrial"/>
    <property type="match status" value="1"/>
</dbReference>
<dbReference type="InterPro" id="IPR036869">
    <property type="entry name" value="J_dom_sf"/>
</dbReference>
<dbReference type="GO" id="GO:0042026">
    <property type="term" value="P:protein refolding"/>
    <property type="evidence" value="ECO:0007669"/>
    <property type="project" value="TreeGrafter"/>
</dbReference>
<dbReference type="HOGENOM" id="CLU_017633_0_3_1"/>
<dbReference type="SUPFAM" id="SSF49493">
    <property type="entry name" value="HSP40/DnaJ peptide-binding domain"/>
    <property type="match status" value="2"/>
</dbReference>
<dbReference type="PROSITE" id="PS50076">
    <property type="entry name" value="DNAJ_2"/>
    <property type="match status" value="1"/>
</dbReference>
<dbReference type="OrthoDB" id="10256793at2759"/>
<gene>
    <name evidence="14" type="ORF">PV09_03115</name>
</gene>
<dbReference type="VEuPathDB" id="FungiDB:PV09_03115"/>
<dbReference type="Pfam" id="PF00684">
    <property type="entry name" value="DnaJ_CXXCXGXG"/>
    <property type="match status" value="1"/>
</dbReference>
<dbReference type="InterPro" id="IPR001305">
    <property type="entry name" value="HSP_DnaJ_Cys-rich_dom"/>
</dbReference>
<keyword evidence="5 10" id="KW-0862">Zinc</keyword>
<dbReference type="InterPro" id="IPR036410">
    <property type="entry name" value="HSP_DnaJ_Cys-rich_dom_sf"/>
</dbReference>
<evidence type="ECO:0000256" key="7">
    <source>
        <dbReference type="ARBA" id="ARBA00023128"/>
    </source>
</evidence>
<dbReference type="CDD" id="cd10747">
    <property type="entry name" value="DnaJ_C"/>
    <property type="match status" value="1"/>
</dbReference>
<name>A0A0D1YZ05_9PEZI</name>
<dbReference type="FunFam" id="1.10.287.110:FF:000053">
    <property type="entry name" value="Putative Mitochondrial DnaJ chaperone"/>
    <property type="match status" value="1"/>
</dbReference>
<dbReference type="PANTHER" id="PTHR43096">
    <property type="entry name" value="DNAJ HOMOLOG 1, MITOCHONDRIAL-RELATED"/>
    <property type="match status" value="1"/>
</dbReference>
<feature type="compositionally biased region" description="Basic and acidic residues" evidence="11">
    <location>
        <begin position="498"/>
        <end position="518"/>
    </location>
</feature>
<dbReference type="InterPro" id="IPR018253">
    <property type="entry name" value="DnaJ_domain_CS"/>
</dbReference>
<keyword evidence="7" id="KW-0496">Mitochondrion</keyword>
<feature type="zinc finger region" description="CR-type" evidence="10">
    <location>
        <begin position="253"/>
        <end position="334"/>
    </location>
</feature>
<evidence type="ECO:0000313" key="15">
    <source>
        <dbReference type="Proteomes" id="UP000053259"/>
    </source>
</evidence>
<keyword evidence="15" id="KW-1185">Reference proteome</keyword>
<evidence type="ECO:0000256" key="1">
    <source>
        <dbReference type="ARBA" id="ARBA00004173"/>
    </source>
</evidence>
<dbReference type="SUPFAM" id="SSF57938">
    <property type="entry name" value="DnaJ/Hsp40 cysteine-rich domain"/>
    <property type="match status" value="1"/>
</dbReference>
<dbReference type="PROSITE" id="PS00636">
    <property type="entry name" value="DNAJ_1"/>
    <property type="match status" value="1"/>
</dbReference>
<dbReference type="Gene3D" id="2.10.230.10">
    <property type="entry name" value="Heat shock protein DnaJ, cysteine-rich domain"/>
    <property type="match status" value="1"/>
</dbReference>
<feature type="compositionally biased region" description="Basic and acidic residues" evidence="11">
    <location>
        <begin position="530"/>
        <end position="555"/>
    </location>
</feature>
<dbReference type="Pfam" id="PF00226">
    <property type="entry name" value="DnaJ"/>
    <property type="match status" value="1"/>
</dbReference>
<evidence type="ECO:0000256" key="4">
    <source>
        <dbReference type="ARBA" id="ARBA00022771"/>
    </source>
</evidence>
<sequence>MSLLAPGLPLKAPIPLRAVTASRACHNFNSENSLSKASQRTTRRSFSLHTGWRGHEQSSRAHLRSQRLNQHRAPSIAQSRLFHASPQPRAISDPYKILGVGKDASASDIKKAYYGLAKKYHPDTNKDPSAKDKFTEAQAAYELLSDPKKREAYDNYGSSAFDANGGFDPNAGASAGNPFGPGGPFAGFGGAAGAGGFGGGFAGGFNFDDLFGAFTGGARRGPRGTSRGPQEYVAVGDNIDVQANISFMDAAKGTTKEIFITPLAQCGTCKGSGLKPGVKKDKCMTCDGTGTQVHFMQQGFQMASTCSSCGGSGVTVPRGSECGTCHGDGAVRQRRSVTVDIPGGVEDGMRLKVAQEGDYPLTGQVGTQDKIRAMKGDLYVHIRVAPDPKFSRLGSDILYTAAIPLTTAILGGEIQVPTLDGNVRVRVPTGTGSGEKIVLNGMGMTKIGHRRGAKGDLRVEFKVQMPKYLSANQRAIVEMLADEMGDKTAKRTMITKEKSNAANDVKDKVEKEKHKNEGFLKSAWHTLTGQHDHLKNEDKESKESEDEPKKASGSG</sequence>
<dbReference type="FunCoup" id="A0A0D1YZ05">
    <property type="interactions" value="874"/>
</dbReference>
<keyword evidence="4 10" id="KW-0863">Zinc-finger</keyword>
<dbReference type="CDD" id="cd10719">
    <property type="entry name" value="DnaJ_zf"/>
    <property type="match status" value="1"/>
</dbReference>
<dbReference type="GO" id="GO:0005524">
    <property type="term" value="F:ATP binding"/>
    <property type="evidence" value="ECO:0007669"/>
    <property type="project" value="InterPro"/>
</dbReference>
<reference evidence="14 15" key="1">
    <citation type="submission" date="2015-01" db="EMBL/GenBank/DDBJ databases">
        <title>The Genome Sequence of Ochroconis gallopava CBS43764.</title>
        <authorList>
            <consortium name="The Broad Institute Genomics Platform"/>
            <person name="Cuomo C."/>
            <person name="de Hoog S."/>
            <person name="Gorbushina A."/>
            <person name="Stielow B."/>
            <person name="Teixiera M."/>
            <person name="Abouelleil A."/>
            <person name="Chapman S.B."/>
            <person name="Priest M."/>
            <person name="Young S.K."/>
            <person name="Wortman J."/>
            <person name="Nusbaum C."/>
            <person name="Birren B."/>
        </authorList>
    </citation>
    <scope>NUCLEOTIDE SEQUENCE [LARGE SCALE GENOMIC DNA]</scope>
    <source>
        <strain evidence="14 15">CBS 43764</strain>
    </source>
</reference>
<evidence type="ECO:0000256" key="9">
    <source>
        <dbReference type="ARBA" id="ARBA00072890"/>
    </source>
</evidence>
<dbReference type="GO" id="GO:0031072">
    <property type="term" value="F:heat shock protein binding"/>
    <property type="evidence" value="ECO:0007669"/>
    <property type="project" value="InterPro"/>
</dbReference>
<dbReference type="STRING" id="253628.A0A0D1YZ05"/>
<dbReference type="SUPFAM" id="SSF46565">
    <property type="entry name" value="Chaperone J-domain"/>
    <property type="match status" value="1"/>
</dbReference>
<dbReference type="GO" id="GO:0051082">
    <property type="term" value="F:unfolded protein binding"/>
    <property type="evidence" value="ECO:0007669"/>
    <property type="project" value="InterPro"/>
</dbReference>
<evidence type="ECO:0000256" key="10">
    <source>
        <dbReference type="PROSITE-ProRule" id="PRU00546"/>
    </source>
</evidence>
<dbReference type="GeneID" id="27311088"/>
<organism evidence="14 15">
    <name type="scientific">Verruconis gallopava</name>
    <dbReference type="NCBI Taxonomy" id="253628"/>
    <lineage>
        <taxon>Eukaryota</taxon>
        <taxon>Fungi</taxon>
        <taxon>Dikarya</taxon>
        <taxon>Ascomycota</taxon>
        <taxon>Pezizomycotina</taxon>
        <taxon>Dothideomycetes</taxon>
        <taxon>Pleosporomycetidae</taxon>
        <taxon>Venturiales</taxon>
        <taxon>Sympoventuriaceae</taxon>
        <taxon>Verruconis</taxon>
    </lineage>
</organism>
<feature type="region of interest" description="Disordered" evidence="11">
    <location>
        <begin position="498"/>
        <end position="555"/>
    </location>
</feature>
<dbReference type="InterPro" id="IPR008971">
    <property type="entry name" value="HSP40/DnaJ_pept-bd"/>
</dbReference>
<evidence type="ECO:0000256" key="6">
    <source>
        <dbReference type="ARBA" id="ARBA00022946"/>
    </source>
</evidence>
<evidence type="ECO:0000256" key="2">
    <source>
        <dbReference type="ARBA" id="ARBA00022723"/>
    </source>
</evidence>
<keyword evidence="6" id="KW-0809">Transit peptide</keyword>
<dbReference type="RefSeq" id="XP_016215791.1">
    <property type="nucleotide sequence ID" value="XM_016356268.1"/>
</dbReference>
<accession>A0A0D1YZ05</accession>
<dbReference type="Pfam" id="PF01556">
    <property type="entry name" value="DnaJ_C"/>
    <property type="match status" value="1"/>
</dbReference>
<dbReference type="Proteomes" id="UP000053259">
    <property type="component" value="Unassembled WGS sequence"/>
</dbReference>
<dbReference type="GO" id="GO:0005739">
    <property type="term" value="C:mitochondrion"/>
    <property type="evidence" value="ECO:0007669"/>
    <property type="project" value="UniProtKB-SubCell"/>
</dbReference>
<evidence type="ECO:0000256" key="3">
    <source>
        <dbReference type="ARBA" id="ARBA00022737"/>
    </source>
</evidence>
<dbReference type="PROSITE" id="PS51188">
    <property type="entry name" value="ZF_CR"/>
    <property type="match status" value="1"/>
</dbReference>
<feature type="domain" description="CR-type" evidence="13">
    <location>
        <begin position="253"/>
        <end position="334"/>
    </location>
</feature>
<protein>
    <recommendedName>
        <fullName evidence="9">DnaJ homolog 1, mitochondrial</fullName>
    </recommendedName>
</protein>
<evidence type="ECO:0000259" key="12">
    <source>
        <dbReference type="PROSITE" id="PS50076"/>
    </source>
</evidence>
<dbReference type="HAMAP" id="MF_01152">
    <property type="entry name" value="DnaJ"/>
    <property type="match status" value="1"/>
</dbReference>
<proteinExistence type="inferred from homology"/>
<dbReference type="InterPro" id="IPR002939">
    <property type="entry name" value="DnaJ_C"/>
</dbReference>
<dbReference type="GO" id="GO:0008270">
    <property type="term" value="F:zinc ion binding"/>
    <property type="evidence" value="ECO:0007669"/>
    <property type="project" value="UniProtKB-KW"/>
</dbReference>
<evidence type="ECO:0000256" key="5">
    <source>
        <dbReference type="ARBA" id="ARBA00022833"/>
    </source>
</evidence>
<keyword evidence="8" id="KW-0143">Chaperone</keyword>
<dbReference type="PRINTS" id="PR00625">
    <property type="entry name" value="JDOMAIN"/>
</dbReference>
<keyword evidence="2 10" id="KW-0479">Metal-binding</keyword>
<evidence type="ECO:0000313" key="14">
    <source>
        <dbReference type="EMBL" id="KIW05922.1"/>
    </source>
</evidence>
<dbReference type="InterPro" id="IPR001623">
    <property type="entry name" value="DnaJ_domain"/>
</dbReference>
<dbReference type="PANTHER" id="PTHR43096:SF52">
    <property type="entry name" value="DNAJ HOMOLOG 1, MITOCHONDRIAL-RELATED"/>
    <property type="match status" value="1"/>
</dbReference>
<comment type="subcellular location">
    <subcellularLocation>
        <location evidence="1">Mitochondrion</location>
    </subcellularLocation>
</comment>
<evidence type="ECO:0000256" key="8">
    <source>
        <dbReference type="ARBA" id="ARBA00023186"/>
    </source>
</evidence>
<dbReference type="CDD" id="cd06257">
    <property type="entry name" value="DnaJ"/>
    <property type="match status" value="1"/>
</dbReference>
<dbReference type="Gene3D" id="1.10.287.110">
    <property type="entry name" value="DnaJ domain"/>
    <property type="match status" value="1"/>
</dbReference>
<keyword evidence="3" id="KW-0677">Repeat</keyword>